<reference evidence="2 3" key="1">
    <citation type="submission" date="2018-04" db="EMBL/GenBank/DDBJ databases">
        <title>Acinetobacter junii Genome sequencing and assembly.</title>
        <authorList>
            <person name="Su J."/>
            <person name="Rensing C."/>
            <person name="Mazhar H.S."/>
        </authorList>
    </citation>
    <scope>NUCLEOTIDE SEQUENCE [LARGE SCALE GENOMIC DNA]</scope>
    <source>
        <strain evidence="2 3">SC22</strain>
    </source>
</reference>
<feature type="coiled-coil region" evidence="1">
    <location>
        <begin position="506"/>
        <end position="540"/>
    </location>
</feature>
<organism evidence="2 3">
    <name type="scientific">Acinetobacter junii</name>
    <dbReference type="NCBI Taxonomy" id="40215"/>
    <lineage>
        <taxon>Bacteria</taxon>
        <taxon>Pseudomonadati</taxon>
        <taxon>Pseudomonadota</taxon>
        <taxon>Gammaproteobacteria</taxon>
        <taxon>Moraxellales</taxon>
        <taxon>Moraxellaceae</taxon>
        <taxon>Acinetobacter</taxon>
    </lineage>
</organism>
<evidence type="ECO:0000256" key="1">
    <source>
        <dbReference type="SAM" id="Coils"/>
    </source>
</evidence>
<evidence type="ECO:0000313" key="3">
    <source>
        <dbReference type="Proteomes" id="UP000253688"/>
    </source>
</evidence>
<comment type="caution">
    <text evidence="2">The sequence shown here is derived from an EMBL/GenBank/DDBJ whole genome shotgun (WGS) entry which is preliminary data.</text>
</comment>
<keyword evidence="1" id="KW-0175">Coiled coil</keyword>
<dbReference type="STRING" id="40215.BVL33_02720"/>
<dbReference type="Proteomes" id="UP000253688">
    <property type="component" value="Unassembled WGS sequence"/>
</dbReference>
<evidence type="ECO:0000313" key="2">
    <source>
        <dbReference type="EMBL" id="RBA45429.1"/>
    </source>
</evidence>
<name>A0A365PH56_ACIJU</name>
<sequence length="540" mass="63188">MLPTKILKLRLSRIQKGKEHLSTHDKLMLVSMESPDLSANFLLRLFKMSLPKQWKFHSETEEDVLYTRQLIQLIENEFIPAYEFHARKHAWYEQCLEYQLNFLVTEPNQQQINHYLRQLDQCLDQQPKLDLLRYFYQQYPTVQHATALAKSYAGAAEYSKAIELYEWAAQQSTQRNEVAFYSYIECLIHRNQSEYKKGISDVEHAIDLLCRFEKPIDQKSYNKILDQSISKLLPSAILESRSAETSVFADVGRGLNSLGKTLGGIFGAKDLNIPLSKDVIASAPQLLSTDQIITSLERTATLQQSFRRWIGEEQFQHYLNHDAGLLTKFWLEMEADPASIETLSDPFSRLQLLEQLASSTRRLGELLDLADIQLILDQGTNAYFGEFRLNNQHPDREQLFVQREKIVDEMAQFAHWFYEHILTVYCDQQLKLFEQIQQTLLKQPIEQALWSALFAYQFERQSRAQRLMEWMQAKLEKTNDFENLQAAWVALRECRSFSDNDIPSKIATIQQELAQYKALLEQQKQQIDQDELNIVHKDEE</sequence>
<dbReference type="AlphaFoldDB" id="A0A365PH56"/>
<gene>
    <name evidence="2" type="ORF">DC346_11405</name>
</gene>
<dbReference type="RefSeq" id="WP_112987251.1">
    <property type="nucleotide sequence ID" value="NZ_CP131470.1"/>
</dbReference>
<protein>
    <submittedName>
        <fullName evidence="2">Uncharacterized protein</fullName>
    </submittedName>
</protein>
<proteinExistence type="predicted"/>
<dbReference type="EMBL" id="QEWH01000068">
    <property type="protein sequence ID" value="RBA45429.1"/>
    <property type="molecule type" value="Genomic_DNA"/>
</dbReference>
<accession>A0A365PH56</accession>